<evidence type="ECO:0000256" key="1">
    <source>
        <dbReference type="SAM" id="MobiDB-lite"/>
    </source>
</evidence>
<protein>
    <submittedName>
        <fullName evidence="3">Putative superfamily III holin-X</fullName>
    </submittedName>
</protein>
<dbReference type="AlphaFoldDB" id="A0A543HUQ5"/>
<keyword evidence="2" id="KW-0812">Transmembrane</keyword>
<evidence type="ECO:0000313" key="4">
    <source>
        <dbReference type="Proteomes" id="UP000316747"/>
    </source>
</evidence>
<keyword evidence="2" id="KW-1133">Transmembrane helix</keyword>
<keyword evidence="4" id="KW-1185">Reference proteome</keyword>
<accession>A0A543HUQ5</accession>
<comment type="caution">
    <text evidence="3">The sequence shown here is derived from an EMBL/GenBank/DDBJ whole genome shotgun (WGS) entry which is preliminary data.</text>
</comment>
<feature type="region of interest" description="Disordered" evidence="1">
    <location>
        <begin position="1"/>
        <end position="20"/>
    </location>
</feature>
<reference evidence="3 4" key="1">
    <citation type="submission" date="2019-06" db="EMBL/GenBank/DDBJ databases">
        <title>Genome sequencing of plant associated microbes to promote plant fitness in Sorghum bicolor and Oryza sativa.</title>
        <authorList>
            <person name="Coleman-Derr D."/>
        </authorList>
    </citation>
    <scope>NUCLEOTIDE SEQUENCE [LARGE SCALE GENOMIC DNA]</scope>
    <source>
        <strain evidence="3 4">KV-663</strain>
    </source>
</reference>
<dbReference type="EMBL" id="VFPM01000002">
    <property type="protein sequence ID" value="TQM61979.1"/>
    <property type="molecule type" value="Genomic_DNA"/>
</dbReference>
<evidence type="ECO:0000256" key="2">
    <source>
        <dbReference type="SAM" id="Phobius"/>
    </source>
</evidence>
<dbReference type="InterPro" id="IPR009937">
    <property type="entry name" value="Phage_holin_3_6"/>
</dbReference>
<organism evidence="3 4">
    <name type="scientific">Humibacillus xanthopallidus</name>
    <dbReference type="NCBI Taxonomy" id="412689"/>
    <lineage>
        <taxon>Bacteria</taxon>
        <taxon>Bacillati</taxon>
        <taxon>Actinomycetota</taxon>
        <taxon>Actinomycetes</taxon>
        <taxon>Micrococcales</taxon>
        <taxon>Intrasporangiaceae</taxon>
        <taxon>Humibacillus</taxon>
    </lineage>
</organism>
<proteinExistence type="predicted"/>
<dbReference type="RefSeq" id="WP_375869867.1">
    <property type="nucleotide sequence ID" value="NZ_VFPM01000002.1"/>
</dbReference>
<sequence length="150" mass="15577">MSTHTPHPLESSPGVDGMSAEQKAETASLGDIVGDISSGLSTLMRQEVALAKAEARESASQAGKAAGLFSGAALGGWMAALFLSLAVWEWIAGAIDNRGWAAVIVMAIWAVIAAVLAAMGRTEMRRVSGLPRTVETTKRVPDALKGQETT</sequence>
<keyword evidence="2" id="KW-0472">Membrane</keyword>
<feature type="transmembrane region" description="Helical" evidence="2">
    <location>
        <begin position="100"/>
        <end position="119"/>
    </location>
</feature>
<dbReference type="Proteomes" id="UP000316747">
    <property type="component" value="Unassembled WGS sequence"/>
</dbReference>
<evidence type="ECO:0000313" key="3">
    <source>
        <dbReference type="EMBL" id="TQM61979.1"/>
    </source>
</evidence>
<dbReference type="Pfam" id="PF07332">
    <property type="entry name" value="Phage_holin_3_6"/>
    <property type="match status" value="1"/>
</dbReference>
<name>A0A543HUQ5_9MICO</name>
<gene>
    <name evidence="3" type="ORF">FBY41_2001</name>
</gene>
<feature type="transmembrane region" description="Helical" evidence="2">
    <location>
        <begin position="66"/>
        <end position="88"/>
    </location>
</feature>